<reference evidence="1" key="2">
    <citation type="journal article" date="2015" name="Fish Shellfish Immunol.">
        <title>Early steps in the European eel (Anguilla anguilla)-Vibrio vulnificus interaction in the gills: Role of the RtxA13 toxin.</title>
        <authorList>
            <person name="Callol A."/>
            <person name="Pajuelo D."/>
            <person name="Ebbesson L."/>
            <person name="Teles M."/>
            <person name="MacKenzie S."/>
            <person name="Amaro C."/>
        </authorList>
    </citation>
    <scope>NUCLEOTIDE SEQUENCE</scope>
</reference>
<evidence type="ECO:0000313" key="1">
    <source>
        <dbReference type="EMBL" id="JAH88399.1"/>
    </source>
</evidence>
<accession>A0A0E9WDD5</accession>
<organism evidence="1">
    <name type="scientific">Anguilla anguilla</name>
    <name type="common">European freshwater eel</name>
    <name type="synonym">Muraena anguilla</name>
    <dbReference type="NCBI Taxonomy" id="7936"/>
    <lineage>
        <taxon>Eukaryota</taxon>
        <taxon>Metazoa</taxon>
        <taxon>Chordata</taxon>
        <taxon>Craniata</taxon>
        <taxon>Vertebrata</taxon>
        <taxon>Euteleostomi</taxon>
        <taxon>Actinopterygii</taxon>
        <taxon>Neopterygii</taxon>
        <taxon>Teleostei</taxon>
        <taxon>Anguilliformes</taxon>
        <taxon>Anguillidae</taxon>
        <taxon>Anguilla</taxon>
    </lineage>
</organism>
<dbReference type="AlphaFoldDB" id="A0A0E9WDD5"/>
<proteinExistence type="predicted"/>
<name>A0A0E9WDD5_ANGAN</name>
<protein>
    <submittedName>
        <fullName evidence="1">Uncharacterized protein</fullName>
    </submittedName>
</protein>
<sequence>MPDTQLFLVSLLHNNKGCFLLLSWVIVISVKPMIPVKPVVHLYWPTHFHYTHLHYTPL</sequence>
<dbReference type="EMBL" id="GBXM01020178">
    <property type="protein sequence ID" value="JAH88399.1"/>
    <property type="molecule type" value="Transcribed_RNA"/>
</dbReference>
<reference evidence="1" key="1">
    <citation type="submission" date="2014-11" db="EMBL/GenBank/DDBJ databases">
        <authorList>
            <person name="Amaro Gonzalez C."/>
        </authorList>
    </citation>
    <scope>NUCLEOTIDE SEQUENCE</scope>
</reference>